<protein>
    <recommendedName>
        <fullName evidence="3">F5/8 type C domain-containing protein</fullName>
    </recommendedName>
</protein>
<dbReference type="SUPFAM" id="SSF49899">
    <property type="entry name" value="Concanavalin A-like lectins/glucanases"/>
    <property type="match status" value="1"/>
</dbReference>
<organism evidence="1 2">
    <name type="scientific">Paenibacillus amylolyticus</name>
    <dbReference type="NCBI Taxonomy" id="1451"/>
    <lineage>
        <taxon>Bacteria</taxon>
        <taxon>Bacillati</taxon>
        <taxon>Bacillota</taxon>
        <taxon>Bacilli</taxon>
        <taxon>Bacillales</taxon>
        <taxon>Paenibacillaceae</taxon>
        <taxon>Paenibacillus</taxon>
    </lineage>
</organism>
<evidence type="ECO:0000313" key="1">
    <source>
        <dbReference type="EMBL" id="OMF16859.1"/>
    </source>
</evidence>
<accession>A0A1R1C496</accession>
<dbReference type="Gene3D" id="2.60.120.200">
    <property type="match status" value="1"/>
</dbReference>
<evidence type="ECO:0008006" key="3">
    <source>
        <dbReference type="Google" id="ProtNLM"/>
    </source>
</evidence>
<dbReference type="Proteomes" id="UP000187134">
    <property type="component" value="Unassembled WGS sequence"/>
</dbReference>
<dbReference type="RefSeq" id="WP_076330310.1">
    <property type="nucleotide sequence ID" value="NZ_MRTJ01000001.1"/>
</dbReference>
<sequence length="452" mass="50103">MVNHNPLYTQYLMDKCGVAWFKMNESAGNLMDSKGSFVGVNNSTSVVSGFSGNGRSFNGTSSYISFPSGMIPLGRKSVRFKIKLSTEGINNYSWILSSGHNGESSFNILLDFRSASKGIRFTLRDASGTTGEIYTIVTNYFVDNQWHDYLFTWDGTTNVSGVKVYCDGIISSTETAKKNETAIINKPLILGNIPALGSAEYFNGQLDELEIYNDVIQPVASKILLSSGGKYYSVLNDGIQETTSIPKMTSNTTPEGEVFVSNTPNGSFTMGWESFDGGLTNGWGNNNLPGSMPRWIGYKFTKPKVIVKYRLYVTNTTYYPRNYEFQGSNDGINYDTLHSVVGGVSGVLDYVIPNRKSYIYYRLYITLLSSGATLPAIMELQMFEMKPSYLVQMESATETDFLNRGVGDLNDFNQILKTKKNLKKGNTVLGSGKTFEHTVDMSKRRVDKITLG</sequence>
<comment type="caution">
    <text evidence="1">The sequence shown here is derived from an EMBL/GenBank/DDBJ whole genome shotgun (WGS) entry which is preliminary data.</text>
</comment>
<evidence type="ECO:0000313" key="2">
    <source>
        <dbReference type="Proteomes" id="UP000187134"/>
    </source>
</evidence>
<dbReference type="InterPro" id="IPR013320">
    <property type="entry name" value="ConA-like_dom_sf"/>
</dbReference>
<dbReference type="AlphaFoldDB" id="A0A1R1C496"/>
<dbReference type="Pfam" id="PF13385">
    <property type="entry name" value="Laminin_G_3"/>
    <property type="match status" value="1"/>
</dbReference>
<gene>
    <name evidence="1" type="ORF">BK131_02375</name>
</gene>
<dbReference type="SUPFAM" id="SSF49785">
    <property type="entry name" value="Galactose-binding domain-like"/>
    <property type="match status" value="1"/>
</dbReference>
<proteinExistence type="predicted"/>
<name>A0A1R1C496_PAEAM</name>
<dbReference type="EMBL" id="MRTJ01000001">
    <property type="protein sequence ID" value="OMF16859.1"/>
    <property type="molecule type" value="Genomic_DNA"/>
</dbReference>
<dbReference type="Gene3D" id="2.60.120.260">
    <property type="entry name" value="Galactose-binding domain-like"/>
    <property type="match status" value="1"/>
</dbReference>
<dbReference type="OrthoDB" id="2609250at2"/>
<dbReference type="InterPro" id="IPR008979">
    <property type="entry name" value="Galactose-bd-like_sf"/>
</dbReference>
<reference evidence="1 2" key="1">
    <citation type="submission" date="2016-11" db="EMBL/GenBank/DDBJ databases">
        <title>Paenibacillus species isolates.</title>
        <authorList>
            <person name="Beno S.M."/>
        </authorList>
    </citation>
    <scope>NUCLEOTIDE SEQUENCE [LARGE SCALE GENOMIC DNA]</scope>
    <source>
        <strain evidence="1 2">FSL H8-0246</strain>
    </source>
</reference>